<reference evidence="6 7" key="1">
    <citation type="submission" date="2020-04" db="EMBL/GenBank/DDBJ databases">
        <title>Usitatibacter rugosus gen. nov., sp. nov. and Usitatibacter palustris sp. nov., novel members of Usitatibacteraceae fam. nov. within the order Nitrosomonadales isolated from soil.</title>
        <authorList>
            <person name="Huber K.J."/>
            <person name="Neumann-Schaal M."/>
            <person name="Geppert A."/>
            <person name="Luckner M."/>
            <person name="Wanner G."/>
            <person name="Overmann J."/>
        </authorList>
    </citation>
    <scope>NUCLEOTIDE SEQUENCE [LARGE SCALE GENOMIC DNA]</scope>
    <source>
        <strain evidence="6 7">0125_3</strain>
    </source>
</reference>
<accession>A0A6M4GQ59</accession>
<dbReference type="Pfam" id="PF02678">
    <property type="entry name" value="Pirin"/>
    <property type="match status" value="1"/>
</dbReference>
<dbReference type="PANTHER" id="PTHR43594:SF1">
    <property type="entry name" value="QUERCETIN 2,3-DIOXYGENASE PA2418-RELATED"/>
    <property type="match status" value="1"/>
</dbReference>
<dbReference type="Proteomes" id="UP000501534">
    <property type="component" value="Chromosome"/>
</dbReference>
<feature type="domain" description="Pirin C-terminal" evidence="5">
    <location>
        <begin position="183"/>
        <end position="282"/>
    </location>
</feature>
<evidence type="ECO:0000259" key="4">
    <source>
        <dbReference type="Pfam" id="PF02678"/>
    </source>
</evidence>
<keyword evidence="2" id="KW-0479">Metal-binding</keyword>
<feature type="binding site" evidence="2">
    <location>
        <position position="71"/>
    </location>
    <ligand>
        <name>Fe cation</name>
        <dbReference type="ChEBI" id="CHEBI:24875"/>
    </ligand>
</feature>
<dbReference type="InterPro" id="IPR003829">
    <property type="entry name" value="Pirin_N_dom"/>
</dbReference>
<dbReference type="GO" id="GO:0046872">
    <property type="term" value="F:metal ion binding"/>
    <property type="evidence" value="ECO:0007669"/>
    <property type="project" value="UniProtKB-KW"/>
</dbReference>
<dbReference type="InterPro" id="IPR014710">
    <property type="entry name" value="RmlC-like_jellyroll"/>
</dbReference>
<keyword evidence="2" id="KW-0408">Iron</keyword>
<organism evidence="6 7">
    <name type="scientific">Usitatibacter rugosus</name>
    <dbReference type="NCBI Taxonomy" id="2732067"/>
    <lineage>
        <taxon>Bacteria</taxon>
        <taxon>Pseudomonadati</taxon>
        <taxon>Pseudomonadota</taxon>
        <taxon>Betaproteobacteria</taxon>
        <taxon>Nitrosomonadales</taxon>
        <taxon>Usitatibacteraceae</taxon>
        <taxon>Usitatibacter</taxon>
    </lineage>
</organism>
<evidence type="ECO:0000256" key="3">
    <source>
        <dbReference type="RuleBase" id="RU003457"/>
    </source>
</evidence>
<comment type="cofactor">
    <cofactor evidence="2">
        <name>Fe cation</name>
        <dbReference type="ChEBI" id="CHEBI:24875"/>
    </cofactor>
    <text evidence="2">Binds 1 Fe cation per subunit.</text>
</comment>
<dbReference type="Pfam" id="PF05726">
    <property type="entry name" value="Pirin_C"/>
    <property type="match status" value="1"/>
</dbReference>
<feature type="domain" description="Pirin N-terminal" evidence="4">
    <location>
        <begin position="41"/>
        <end position="135"/>
    </location>
</feature>
<dbReference type="CDD" id="cd02247">
    <property type="entry name" value="cupin_pirin_C"/>
    <property type="match status" value="1"/>
</dbReference>
<evidence type="ECO:0000313" key="7">
    <source>
        <dbReference type="Proteomes" id="UP000501534"/>
    </source>
</evidence>
<dbReference type="KEGG" id="uru:DSM104443_00513"/>
<comment type="similarity">
    <text evidence="1 3">Belongs to the pirin family.</text>
</comment>
<dbReference type="RefSeq" id="WP_171089196.1">
    <property type="nucleotide sequence ID" value="NZ_CP053069.1"/>
</dbReference>
<feature type="binding site" evidence="2">
    <location>
        <position position="69"/>
    </location>
    <ligand>
        <name>Fe cation</name>
        <dbReference type="ChEBI" id="CHEBI:24875"/>
    </ligand>
</feature>
<gene>
    <name evidence="6" type="ORF">DSM104443_00513</name>
</gene>
<evidence type="ECO:0000259" key="5">
    <source>
        <dbReference type="Pfam" id="PF05726"/>
    </source>
</evidence>
<keyword evidence="7" id="KW-1185">Reference proteome</keyword>
<name>A0A6M4GQ59_9PROT</name>
<dbReference type="EMBL" id="CP053069">
    <property type="protein sequence ID" value="QJR09469.1"/>
    <property type="molecule type" value="Genomic_DNA"/>
</dbReference>
<evidence type="ECO:0000256" key="1">
    <source>
        <dbReference type="ARBA" id="ARBA00008416"/>
    </source>
</evidence>
<dbReference type="PANTHER" id="PTHR43594">
    <property type="entry name" value="QUERCETIN 2,3-DIOXYGENASE"/>
    <property type="match status" value="1"/>
</dbReference>
<protein>
    <recommendedName>
        <fullName evidence="8">Pirin family protein</fullName>
    </recommendedName>
</protein>
<evidence type="ECO:0000256" key="2">
    <source>
        <dbReference type="PIRSR" id="PIRSR006232-1"/>
    </source>
</evidence>
<feature type="binding site" evidence="2">
    <location>
        <position position="113"/>
    </location>
    <ligand>
        <name>Fe cation</name>
        <dbReference type="ChEBI" id="CHEBI:24875"/>
    </ligand>
</feature>
<dbReference type="Gene3D" id="2.60.120.10">
    <property type="entry name" value="Jelly Rolls"/>
    <property type="match status" value="2"/>
</dbReference>
<dbReference type="CDD" id="cd02909">
    <property type="entry name" value="cupin_pirin_N"/>
    <property type="match status" value="1"/>
</dbReference>
<proteinExistence type="inferred from homology"/>
<evidence type="ECO:0000313" key="6">
    <source>
        <dbReference type="EMBL" id="QJR09469.1"/>
    </source>
</evidence>
<dbReference type="AlphaFoldDB" id="A0A6M4GQ59"/>
<dbReference type="InterPro" id="IPR008778">
    <property type="entry name" value="Pirin_C_dom"/>
</dbReference>
<evidence type="ECO:0008006" key="8">
    <source>
        <dbReference type="Google" id="ProtNLM"/>
    </source>
</evidence>
<dbReference type="InterPro" id="IPR012093">
    <property type="entry name" value="Pirin"/>
</dbReference>
<dbReference type="InterPro" id="IPR011051">
    <property type="entry name" value="RmlC_Cupin_sf"/>
</dbReference>
<feature type="binding site" evidence="2">
    <location>
        <position position="115"/>
    </location>
    <ligand>
        <name>Fe cation</name>
        <dbReference type="ChEBI" id="CHEBI:24875"/>
    </ligand>
</feature>
<sequence length="286" mass="32063">MTGSLADSSTRSVVAFHAARREDIGDLVTYQAMPVAGVPFDRFEPFLFLNHHGPQVYPMHNKGLPFAPHPHRGFETVTFILQGDLIHKDTSGYESHIKAGGIQWMTAGSGVLHSELSSEEFKRNGGPLEILQLWVNLPARLKMTEPDYVGLQKEDIHRDMADNGKVLIDKLPERDLTDVRLFELILKKGANLIRMVPAEMSVFFYVVRGEVLVNGKRTNGRHLVEFANDGERIDIQAATDAFVLFGYGTPNHEPVVAHGPFVMNTREEIEEAIRDYQAGKFGHFLT</sequence>
<dbReference type="InterPro" id="IPR053186">
    <property type="entry name" value="QDO-related"/>
</dbReference>
<dbReference type="SUPFAM" id="SSF51182">
    <property type="entry name" value="RmlC-like cupins"/>
    <property type="match status" value="1"/>
</dbReference>
<dbReference type="PIRSF" id="PIRSF006232">
    <property type="entry name" value="Pirin"/>
    <property type="match status" value="1"/>
</dbReference>